<dbReference type="Pfam" id="PF08282">
    <property type="entry name" value="Hydrolase_3"/>
    <property type="match status" value="1"/>
</dbReference>
<dbReference type="AlphaFoldDB" id="A0A7Y9KH18"/>
<organism evidence="1 2">
    <name type="scientific">Microbacterium immunditiarum</name>
    <dbReference type="NCBI Taxonomy" id="337480"/>
    <lineage>
        <taxon>Bacteria</taxon>
        <taxon>Bacillati</taxon>
        <taxon>Actinomycetota</taxon>
        <taxon>Actinomycetes</taxon>
        <taxon>Micrococcales</taxon>
        <taxon>Microbacteriaceae</taxon>
        <taxon>Microbacterium</taxon>
    </lineage>
</organism>
<protein>
    <submittedName>
        <fullName evidence="1">Uncharacterized protein</fullName>
    </submittedName>
</protein>
<gene>
    <name evidence="1" type="ORF">BJ991_001070</name>
</gene>
<keyword evidence="2" id="KW-1185">Reference proteome</keyword>
<dbReference type="PROSITE" id="PS01229">
    <property type="entry name" value="COF_2"/>
    <property type="match status" value="1"/>
</dbReference>
<dbReference type="Gene3D" id="3.40.50.1000">
    <property type="entry name" value="HAD superfamily/HAD-like"/>
    <property type="match status" value="1"/>
</dbReference>
<dbReference type="PANTHER" id="PTHR10000">
    <property type="entry name" value="PHOSPHOSERINE PHOSPHATASE"/>
    <property type="match status" value="1"/>
</dbReference>
<dbReference type="GO" id="GO:0000287">
    <property type="term" value="F:magnesium ion binding"/>
    <property type="evidence" value="ECO:0007669"/>
    <property type="project" value="TreeGrafter"/>
</dbReference>
<dbReference type="Gene3D" id="3.30.1240.10">
    <property type="match status" value="1"/>
</dbReference>
<dbReference type="GO" id="GO:0016791">
    <property type="term" value="F:phosphatase activity"/>
    <property type="evidence" value="ECO:0007669"/>
    <property type="project" value="TreeGrafter"/>
</dbReference>
<sequence length="287" mass="30375">MYDESQAMLVVSDLDGTLLDSHKRLTVRSAGILNEFIAGGGAFTVATARFPPGCADRIAGLDLRLPAVVMNGAATYSFAGRRFERVHPIPEAAVARVERAVAARGAGAFVYALDGRTLVVGCSRDDDLEWTQYNSAASRAQYGEPRRVGPDGWTRAGAVVYIAVVGDDAQLAEVLGDIDGISGVRPIPYRNVYTGRDCLELAAEGTGKAEAVRELASDLGADALVVFGDNLNDVDMMRLADLSFAPANAAPEALAVADEVIPSNDEDGVAVTVRDRLLRPAGQRVVR</sequence>
<reference evidence="1 2" key="1">
    <citation type="submission" date="2020-07" db="EMBL/GenBank/DDBJ databases">
        <title>Sequencing the genomes of 1000 actinobacteria strains.</title>
        <authorList>
            <person name="Klenk H.-P."/>
        </authorList>
    </citation>
    <scope>NUCLEOTIDE SEQUENCE [LARGE SCALE GENOMIC DNA]</scope>
    <source>
        <strain evidence="1 2">DSM 24662</strain>
    </source>
</reference>
<dbReference type="InterPro" id="IPR036412">
    <property type="entry name" value="HAD-like_sf"/>
</dbReference>
<evidence type="ECO:0000313" key="1">
    <source>
        <dbReference type="EMBL" id="NYE19042.1"/>
    </source>
</evidence>
<name>A0A7Y9KH18_9MICO</name>
<dbReference type="GO" id="GO:0005829">
    <property type="term" value="C:cytosol"/>
    <property type="evidence" value="ECO:0007669"/>
    <property type="project" value="TreeGrafter"/>
</dbReference>
<dbReference type="PANTHER" id="PTHR10000:SF8">
    <property type="entry name" value="HAD SUPERFAMILY HYDROLASE-LIKE, TYPE 3"/>
    <property type="match status" value="1"/>
</dbReference>
<dbReference type="Proteomes" id="UP000576969">
    <property type="component" value="Unassembled WGS sequence"/>
</dbReference>
<evidence type="ECO:0000313" key="2">
    <source>
        <dbReference type="Proteomes" id="UP000576969"/>
    </source>
</evidence>
<comment type="caution">
    <text evidence="1">The sequence shown here is derived from an EMBL/GenBank/DDBJ whole genome shotgun (WGS) entry which is preliminary data.</text>
</comment>
<dbReference type="SUPFAM" id="SSF56784">
    <property type="entry name" value="HAD-like"/>
    <property type="match status" value="1"/>
</dbReference>
<proteinExistence type="predicted"/>
<dbReference type="RefSeq" id="WP_179488116.1">
    <property type="nucleotide sequence ID" value="NZ_JACCBV010000001.1"/>
</dbReference>
<accession>A0A7Y9KH18</accession>
<dbReference type="EMBL" id="JACCBV010000001">
    <property type="protein sequence ID" value="NYE19042.1"/>
    <property type="molecule type" value="Genomic_DNA"/>
</dbReference>
<dbReference type="InterPro" id="IPR023214">
    <property type="entry name" value="HAD_sf"/>
</dbReference>